<dbReference type="AlphaFoldDB" id="A0AAV3XXI3"/>
<accession>A0AAV3XXI3</accession>
<dbReference type="Proteomes" id="UP000735302">
    <property type="component" value="Unassembled WGS sequence"/>
</dbReference>
<keyword evidence="2" id="KW-1185">Reference proteome</keyword>
<evidence type="ECO:0000313" key="1">
    <source>
        <dbReference type="EMBL" id="GFN75077.1"/>
    </source>
</evidence>
<organism evidence="1 2">
    <name type="scientific">Plakobranchus ocellatus</name>
    <dbReference type="NCBI Taxonomy" id="259542"/>
    <lineage>
        <taxon>Eukaryota</taxon>
        <taxon>Metazoa</taxon>
        <taxon>Spiralia</taxon>
        <taxon>Lophotrochozoa</taxon>
        <taxon>Mollusca</taxon>
        <taxon>Gastropoda</taxon>
        <taxon>Heterobranchia</taxon>
        <taxon>Euthyneura</taxon>
        <taxon>Panpulmonata</taxon>
        <taxon>Sacoglossa</taxon>
        <taxon>Placobranchoidea</taxon>
        <taxon>Plakobranchidae</taxon>
        <taxon>Plakobranchus</taxon>
    </lineage>
</organism>
<sequence length="147" mass="17476">MLFILPFRRNEANPRPVNYHQSLDLQKEIHLKQLKQNKSTLELPLIGACAESSTRYRTLGCSHNLCVERTQGQNKTGNESEEVDMNWSHQIYIENIWRHLIQRLSTEHTRTYISRTLYTPCMKEVKRESRVKSQKHGEYRRFFPGTE</sequence>
<gene>
    <name evidence="1" type="ORF">PoB_000158300</name>
</gene>
<reference evidence="1 2" key="1">
    <citation type="journal article" date="2021" name="Elife">
        <title>Chloroplast acquisition without the gene transfer in kleptoplastic sea slugs, Plakobranchus ocellatus.</title>
        <authorList>
            <person name="Maeda T."/>
            <person name="Takahashi S."/>
            <person name="Yoshida T."/>
            <person name="Shimamura S."/>
            <person name="Takaki Y."/>
            <person name="Nagai Y."/>
            <person name="Toyoda A."/>
            <person name="Suzuki Y."/>
            <person name="Arimoto A."/>
            <person name="Ishii H."/>
            <person name="Satoh N."/>
            <person name="Nishiyama T."/>
            <person name="Hasebe M."/>
            <person name="Maruyama T."/>
            <person name="Minagawa J."/>
            <person name="Obokata J."/>
            <person name="Shigenobu S."/>
        </authorList>
    </citation>
    <scope>NUCLEOTIDE SEQUENCE [LARGE SCALE GENOMIC DNA]</scope>
</reference>
<evidence type="ECO:0000313" key="2">
    <source>
        <dbReference type="Proteomes" id="UP000735302"/>
    </source>
</evidence>
<dbReference type="EMBL" id="BLXT01000208">
    <property type="protein sequence ID" value="GFN75077.1"/>
    <property type="molecule type" value="Genomic_DNA"/>
</dbReference>
<proteinExistence type="predicted"/>
<protein>
    <submittedName>
        <fullName evidence="1">Uncharacterized protein</fullName>
    </submittedName>
</protein>
<name>A0AAV3XXI3_9GAST</name>
<comment type="caution">
    <text evidence="1">The sequence shown here is derived from an EMBL/GenBank/DDBJ whole genome shotgun (WGS) entry which is preliminary data.</text>
</comment>